<dbReference type="PANTHER" id="PTHR36454:SF1">
    <property type="entry name" value="DUF1015 DOMAIN-CONTAINING PROTEIN"/>
    <property type="match status" value="1"/>
</dbReference>
<dbReference type="EMBL" id="JASCXX010000014">
    <property type="protein sequence ID" value="MDI6449896.1"/>
    <property type="molecule type" value="Genomic_DNA"/>
</dbReference>
<dbReference type="Proteomes" id="UP001431776">
    <property type="component" value="Unassembled WGS sequence"/>
</dbReference>
<dbReference type="Pfam" id="PF06245">
    <property type="entry name" value="DUF1015"/>
    <property type="match status" value="1"/>
</dbReference>
<comment type="caution">
    <text evidence="1">The sequence shown here is derived from an EMBL/GenBank/DDBJ whole genome shotgun (WGS) entry which is preliminary data.</text>
</comment>
<dbReference type="PANTHER" id="PTHR36454">
    <property type="entry name" value="LMO2823 PROTEIN"/>
    <property type="match status" value="1"/>
</dbReference>
<dbReference type="InterPro" id="IPR008323">
    <property type="entry name" value="UCP033563"/>
</dbReference>
<dbReference type="PIRSF" id="PIRSF033563">
    <property type="entry name" value="UCP033563"/>
    <property type="match status" value="1"/>
</dbReference>
<name>A0AAW6U2S4_9BACT</name>
<dbReference type="RefSeq" id="WP_349245306.1">
    <property type="nucleotide sequence ID" value="NZ_JASCXX010000014.1"/>
</dbReference>
<dbReference type="AlphaFoldDB" id="A0AAW6U2S4"/>
<accession>A0AAW6U2S4</accession>
<sequence>MEIQPFRAYRFDASVVGDVGDCIAPPYDVIDADQQRQLYEKSPYNIVRITRGKTTSCDDEQHNQYTRAAEYLTQWIQQGALKQDARESIYGYVQDFTIDGVAFERLTFIALGKLEDFGKTVKPHEQVFAKPMLDRLNLKKATAARFGLVFMLYEDPQGVADRILQKTAAQKPVIDFVDDQEVRHRLFVITGKAEIEAIRQMMAQKSCIIADGHHRYTTGLNYWRQSGNPAAAYQMMAFTNLRQQGLVVLATHRVAGSVADFEPQTFLGKLQGRFDLVEFPFTSQDEDKMQARQRMLARMKTLHEEDRVAFGIYMAGGAFRIAVLKDKQLMADAAPGMSEAWRTLDVSVLQKLALEELLGIDEERMGDPDCVEYVKDVPNAIDAIISRIDAGQKQVAFFTNPVKMQQLVAVTDTGERMPHKSTYFFPKMYTGLTIQKL</sequence>
<protein>
    <submittedName>
        <fullName evidence="1">DUF1015 domain-containing protein</fullName>
    </submittedName>
</protein>
<evidence type="ECO:0000313" key="2">
    <source>
        <dbReference type="Proteomes" id="UP001431776"/>
    </source>
</evidence>
<gene>
    <name evidence="1" type="ORF">QJ522_12630</name>
</gene>
<organism evidence="1 2">
    <name type="scientific">Anaerobaca lacustris</name>
    <dbReference type="NCBI Taxonomy" id="3044600"/>
    <lineage>
        <taxon>Bacteria</taxon>
        <taxon>Pseudomonadati</taxon>
        <taxon>Planctomycetota</taxon>
        <taxon>Phycisphaerae</taxon>
        <taxon>Sedimentisphaerales</taxon>
        <taxon>Anaerobacaceae</taxon>
        <taxon>Anaerobaca</taxon>
    </lineage>
</organism>
<evidence type="ECO:0000313" key="1">
    <source>
        <dbReference type="EMBL" id="MDI6449896.1"/>
    </source>
</evidence>
<keyword evidence="2" id="KW-1185">Reference proteome</keyword>
<reference evidence="1" key="1">
    <citation type="submission" date="2023-05" db="EMBL/GenBank/DDBJ databases">
        <title>Anaerotaeda fermentans gen. nov., sp. nov., a novel anaerobic planctomycete of the new family within the order Sedimentisphaerales isolated from Taman Peninsula, Russia.</title>
        <authorList>
            <person name="Khomyakova M.A."/>
            <person name="Merkel A.Y."/>
            <person name="Slobodkin A.I."/>
        </authorList>
    </citation>
    <scope>NUCLEOTIDE SEQUENCE</scope>
    <source>
        <strain evidence="1">M17dextr</strain>
    </source>
</reference>
<proteinExistence type="predicted"/>